<evidence type="ECO:0000259" key="5">
    <source>
        <dbReference type="PROSITE" id="PS51934"/>
    </source>
</evidence>
<evidence type="ECO:0000256" key="3">
    <source>
        <dbReference type="ARBA" id="ARBA00022801"/>
    </source>
</evidence>
<keyword evidence="2" id="KW-0808">Transferase</keyword>
<evidence type="ECO:0000256" key="1">
    <source>
        <dbReference type="ARBA" id="ARBA00007824"/>
    </source>
</evidence>
<reference evidence="7" key="1">
    <citation type="submission" date="2025-08" db="UniProtKB">
        <authorList>
            <consortium name="RefSeq"/>
        </authorList>
    </citation>
    <scope>IDENTIFICATION</scope>
</reference>
<dbReference type="Pfam" id="PF04970">
    <property type="entry name" value="LRAT"/>
    <property type="match status" value="1"/>
</dbReference>
<organism evidence="6 7">
    <name type="scientific">Gekko japonicus</name>
    <name type="common">Schlegel's Japanese gecko</name>
    <dbReference type="NCBI Taxonomy" id="146911"/>
    <lineage>
        <taxon>Eukaryota</taxon>
        <taxon>Metazoa</taxon>
        <taxon>Chordata</taxon>
        <taxon>Craniata</taxon>
        <taxon>Vertebrata</taxon>
        <taxon>Euteleostomi</taxon>
        <taxon>Lepidosauria</taxon>
        <taxon>Squamata</taxon>
        <taxon>Bifurcata</taxon>
        <taxon>Gekkota</taxon>
        <taxon>Gekkonidae</taxon>
        <taxon>Gekkoninae</taxon>
        <taxon>Gekko</taxon>
    </lineage>
</organism>
<dbReference type="RefSeq" id="XP_015276514.1">
    <property type="nucleotide sequence ID" value="XM_015421028.1"/>
</dbReference>
<dbReference type="Proteomes" id="UP000694871">
    <property type="component" value="Unplaced"/>
</dbReference>
<dbReference type="PANTHER" id="PTHR13943:SF31">
    <property type="entry name" value="PHOSPHOLIPASE A AND ACYLTRANSFERASE 3"/>
    <property type="match status" value="1"/>
</dbReference>
<dbReference type="SUPFAM" id="SSF54001">
    <property type="entry name" value="Cysteine proteinases"/>
    <property type="match status" value="1"/>
</dbReference>
<proteinExistence type="inferred from homology"/>
<dbReference type="InterPro" id="IPR007053">
    <property type="entry name" value="LRAT_dom"/>
</dbReference>
<accession>A0ABM1KS27</accession>
<dbReference type="Gene3D" id="3.90.1720.10">
    <property type="entry name" value="endopeptidase domain like (from Nostoc punctiforme)"/>
    <property type="match status" value="1"/>
</dbReference>
<gene>
    <name evidence="7" type="primary">LOC107118670</name>
</gene>
<dbReference type="GeneID" id="107118670"/>
<evidence type="ECO:0000256" key="4">
    <source>
        <dbReference type="ARBA" id="ARBA00023098"/>
    </source>
</evidence>
<keyword evidence="6" id="KW-1185">Reference proteome</keyword>
<evidence type="ECO:0000256" key="2">
    <source>
        <dbReference type="ARBA" id="ARBA00022679"/>
    </source>
</evidence>
<name>A0ABM1KS27_GEKJA</name>
<comment type="similarity">
    <text evidence="1">Belongs to the H-rev107 family.</text>
</comment>
<evidence type="ECO:0000313" key="7">
    <source>
        <dbReference type="RefSeq" id="XP_015276514.1"/>
    </source>
</evidence>
<keyword evidence="3" id="KW-0378">Hydrolase</keyword>
<sequence length="130" mass="14729">MSWKPEVEPKRGDLIEIDRTGYHHWAIYIGDGYVVHLAPESEVAGAGLYSLRSVISDHAMVKKEPLLEVVGNDEYRINNKYDGRFPPLPEDEIIARAKAEVGRVIAYNVLCQNCEHFVTRLRYGTAVSDQ</sequence>
<feature type="domain" description="LRAT" evidence="5">
    <location>
        <begin position="14"/>
        <end position="130"/>
    </location>
</feature>
<protein>
    <submittedName>
        <fullName evidence="7">HRAS-like suppressor 3</fullName>
    </submittedName>
</protein>
<dbReference type="PANTHER" id="PTHR13943">
    <property type="entry name" value="HRAS-LIKE SUPPRESSOR - RELATED"/>
    <property type="match status" value="1"/>
</dbReference>
<evidence type="ECO:0000313" key="6">
    <source>
        <dbReference type="Proteomes" id="UP000694871"/>
    </source>
</evidence>
<keyword evidence="4" id="KW-0443">Lipid metabolism</keyword>
<dbReference type="InterPro" id="IPR038765">
    <property type="entry name" value="Papain-like_cys_pep_sf"/>
</dbReference>
<feature type="non-terminal residue" evidence="7">
    <location>
        <position position="130"/>
    </location>
</feature>
<dbReference type="InterPro" id="IPR051496">
    <property type="entry name" value="H-rev107_PLA/AT"/>
</dbReference>
<dbReference type="PROSITE" id="PS51934">
    <property type="entry name" value="LRAT"/>
    <property type="match status" value="1"/>
</dbReference>